<dbReference type="OrthoDB" id="7665907at2"/>
<name>A0A2T6B5N0_9RHOB</name>
<evidence type="ECO:0000259" key="1">
    <source>
        <dbReference type="Pfam" id="PF00535"/>
    </source>
</evidence>
<dbReference type="RefSeq" id="WP_107974768.1">
    <property type="nucleotide sequence ID" value="NZ_BMEZ01000003.1"/>
</dbReference>
<dbReference type="PANTHER" id="PTHR43685:SF12">
    <property type="entry name" value="GLYCOSYL TRANSFERASE FAMILY 2"/>
    <property type="match status" value="1"/>
</dbReference>
<keyword evidence="3" id="KW-1185">Reference proteome</keyword>
<dbReference type="InterPro" id="IPR029044">
    <property type="entry name" value="Nucleotide-diphossugar_trans"/>
</dbReference>
<dbReference type="Pfam" id="PF00535">
    <property type="entry name" value="Glycos_transf_2"/>
    <property type="match status" value="1"/>
</dbReference>
<feature type="domain" description="Glycosyltransferase 2-like" evidence="1">
    <location>
        <begin position="7"/>
        <end position="122"/>
    </location>
</feature>
<dbReference type="InterPro" id="IPR050834">
    <property type="entry name" value="Glycosyltransf_2"/>
</dbReference>
<protein>
    <submittedName>
        <fullName evidence="2">Glycosyl transferase family 2</fullName>
    </submittedName>
</protein>
<evidence type="ECO:0000313" key="2">
    <source>
        <dbReference type="EMBL" id="PTX51379.1"/>
    </source>
</evidence>
<proteinExistence type="predicted"/>
<accession>A0A2T6B5N0</accession>
<sequence length="230" mass="25853">MTRPKLSICIPTYNRAPLLRSLLLQLVQDLDRLPFATEVVVADNASEDETQSVLEEFASLLPLRHVRHETNIGAVANVQHVTRMAEGDYALYLADDDRLVPSGVVAAIDLLEEHPQAAALYAPWSLVDLHDRRDLGQFYQQPETVTITRGDYSHLAEHVAAHGIFSEISILRTEVVSRIRPLMNDLAFWGFTFPCEYLAVGDLIYAHRPFYASITRHDAGTQRGGLHRAR</sequence>
<dbReference type="SUPFAM" id="SSF53448">
    <property type="entry name" value="Nucleotide-diphospho-sugar transferases"/>
    <property type="match status" value="1"/>
</dbReference>
<dbReference type="AlphaFoldDB" id="A0A2T6B5N0"/>
<organism evidence="2 3">
    <name type="scientific">Allosediminivita pacifica</name>
    <dbReference type="NCBI Taxonomy" id="1267769"/>
    <lineage>
        <taxon>Bacteria</taxon>
        <taxon>Pseudomonadati</taxon>
        <taxon>Pseudomonadota</taxon>
        <taxon>Alphaproteobacteria</taxon>
        <taxon>Rhodobacterales</taxon>
        <taxon>Paracoccaceae</taxon>
        <taxon>Allosediminivita</taxon>
    </lineage>
</organism>
<reference evidence="2 3" key="1">
    <citation type="submission" date="2018-04" db="EMBL/GenBank/DDBJ databases">
        <title>Genomic Encyclopedia of Archaeal and Bacterial Type Strains, Phase II (KMG-II): from individual species to whole genera.</title>
        <authorList>
            <person name="Goeker M."/>
        </authorList>
    </citation>
    <scope>NUCLEOTIDE SEQUENCE [LARGE SCALE GENOMIC DNA]</scope>
    <source>
        <strain evidence="2 3">DSM 29329</strain>
    </source>
</reference>
<dbReference type="CDD" id="cd00761">
    <property type="entry name" value="Glyco_tranf_GTA_type"/>
    <property type="match status" value="1"/>
</dbReference>
<dbReference type="EMBL" id="QBKN01000003">
    <property type="protein sequence ID" value="PTX51379.1"/>
    <property type="molecule type" value="Genomic_DNA"/>
</dbReference>
<keyword evidence="2" id="KW-0808">Transferase</keyword>
<dbReference type="PANTHER" id="PTHR43685">
    <property type="entry name" value="GLYCOSYLTRANSFERASE"/>
    <property type="match status" value="1"/>
</dbReference>
<dbReference type="GO" id="GO:0016740">
    <property type="term" value="F:transferase activity"/>
    <property type="evidence" value="ECO:0007669"/>
    <property type="project" value="UniProtKB-KW"/>
</dbReference>
<dbReference type="Gene3D" id="3.90.550.10">
    <property type="entry name" value="Spore Coat Polysaccharide Biosynthesis Protein SpsA, Chain A"/>
    <property type="match status" value="1"/>
</dbReference>
<dbReference type="Proteomes" id="UP000244069">
    <property type="component" value="Unassembled WGS sequence"/>
</dbReference>
<gene>
    <name evidence="2" type="ORF">C8N44_103123</name>
</gene>
<evidence type="ECO:0000313" key="3">
    <source>
        <dbReference type="Proteomes" id="UP000244069"/>
    </source>
</evidence>
<dbReference type="InterPro" id="IPR001173">
    <property type="entry name" value="Glyco_trans_2-like"/>
</dbReference>
<comment type="caution">
    <text evidence="2">The sequence shown here is derived from an EMBL/GenBank/DDBJ whole genome shotgun (WGS) entry which is preliminary data.</text>
</comment>